<dbReference type="Gene3D" id="3.40.630.30">
    <property type="match status" value="1"/>
</dbReference>
<evidence type="ECO:0000313" key="5">
    <source>
        <dbReference type="EMBL" id="KIL38751.1"/>
    </source>
</evidence>
<evidence type="ECO:0000259" key="4">
    <source>
        <dbReference type="PROSITE" id="PS51186"/>
    </source>
</evidence>
<reference evidence="5 6" key="1">
    <citation type="submission" date="2014-12" db="EMBL/GenBank/DDBJ databases">
        <title>Draft genome sequence of Paenibacillus kamchatkensis strain B-2647.</title>
        <authorList>
            <person name="Karlyshev A.V."/>
            <person name="Kudryashova E.B."/>
        </authorList>
    </citation>
    <scope>NUCLEOTIDE SEQUENCE [LARGE SCALE GENOMIC DNA]</scope>
    <source>
        <strain evidence="5 6">VKM B-2647</strain>
    </source>
</reference>
<keyword evidence="6" id="KW-1185">Reference proteome</keyword>
<evidence type="ECO:0000256" key="2">
    <source>
        <dbReference type="ARBA" id="ARBA00023315"/>
    </source>
</evidence>
<dbReference type="PROSITE" id="PS51186">
    <property type="entry name" value="GNAT"/>
    <property type="match status" value="1"/>
</dbReference>
<dbReference type="Proteomes" id="UP000031967">
    <property type="component" value="Unassembled WGS sequence"/>
</dbReference>
<protein>
    <submittedName>
        <fullName evidence="5">GCN5 family acetyltransferase</fullName>
    </submittedName>
</protein>
<dbReference type="RefSeq" id="WP_041050532.1">
    <property type="nucleotide sequence ID" value="NZ_JXAK01000052.1"/>
</dbReference>
<dbReference type="EMBL" id="JXAK01000052">
    <property type="protein sequence ID" value="KIL38751.1"/>
    <property type="molecule type" value="Genomic_DNA"/>
</dbReference>
<feature type="domain" description="N-acetyltransferase" evidence="4">
    <location>
        <begin position="10"/>
        <end position="167"/>
    </location>
</feature>
<dbReference type="PANTHER" id="PTHR43792">
    <property type="entry name" value="GNAT FAMILY, PUTATIVE (AFU_ORTHOLOGUE AFUA_3G00765)-RELATED-RELATED"/>
    <property type="match status" value="1"/>
</dbReference>
<evidence type="ECO:0000313" key="6">
    <source>
        <dbReference type="Proteomes" id="UP000031967"/>
    </source>
</evidence>
<dbReference type="SUPFAM" id="SSF55729">
    <property type="entry name" value="Acyl-CoA N-acyltransferases (Nat)"/>
    <property type="match status" value="1"/>
</dbReference>
<keyword evidence="1" id="KW-0808">Transferase</keyword>
<proteinExistence type="inferred from homology"/>
<accession>A0ABR5ACQ3</accession>
<sequence length="173" mass="19034">MSTPINPLQVRLEPWSEADLGLLRLLNSPEMTEHLGGPETEEQIKARHKRYLETGAMLAIVIGPNRDTAGSIGYWSKVWQGEDVYEIGWGILPPYQGRGLATQAATAAIALARAERKHRYIHAFPSVDNPASNAVCRKLGFALAGECDFEYPPGSTMRCNDWKLDLEALSSPG</sequence>
<dbReference type="InterPro" id="IPR051531">
    <property type="entry name" value="N-acetyltransferase"/>
</dbReference>
<comment type="similarity">
    <text evidence="3">Belongs to the acetyltransferase family. RimJ subfamily.</text>
</comment>
<name>A0ABR5ACQ3_9BACL</name>
<comment type="caution">
    <text evidence="5">The sequence shown here is derived from an EMBL/GenBank/DDBJ whole genome shotgun (WGS) entry which is preliminary data.</text>
</comment>
<organism evidence="5 6">
    <name type="scientific">Gordoniibacillus kamchatkensis</name>
    <dbReference type="NCBI Taxonomy" id="1590651"/>
    <lineage>
        <taxon>Bacteria</taxon>
        <taxon>Bacillati</taxon>
        <taxon>Bacillota</taxon>
        <taxon>Bacilli</taxon>
        <taxon>Bacillales</taxon>
        <taxon>Paenibacillaceae</taxon>
        <taxon>Gordoniibacillus</taxon>
    </lineage>
</organism>
<keyword evidence="2" id="KW-0012">Acyltransferase</keyword>
<dbReference type="InterPro" id="IPR000182">
    <property type="entry name" value="GNAT_dom"/>
</dbReference>
<dbReference type="PANTHER" id="PTHR43792:SF8">
    <property type="entry name" value="[RIBOSOMAL PROTEIN US5]-ALANINE N-ACETYLTRANSFERASE"/>
    <property type="match status" value="1"/>
</dbReference>
<evidence type="ECO:0000256" key="3">
    <source>
        <dbReference type="ARBA" id="ARBA00038502"/>
    </source>
</evidence>
<dbReference type="InterPro" id="IPR016181">
    <property type="entry name" value="Acyl_CoA_acyltransferase"/>
</dbReference>
<gene>
    <name evidence="5" type="ORF">SD70_24410</name>
</gene>
<evidence type="ECO:0000256" key="1">
    <source>
        <dbReference type="ARBA" id="ARBA00022679"/>
    </source>
</evidence>
<dbReference type="Pfam" id="PF13302">
    <property type="entry name" value="Acetyltransf_3"/>
    <property type="match status" value="1"/>
</dbReference>